<dbReference type="InterPro" id="IPR007728">
    <property type="entry name" value="Pre-SET_dom"/>
</dbReference>
<dbReference type="InterPro" id="IPR001214">
    <property type="entry name" value="SET_dom"/>
</dbReference>
<dbReference type="SUPFAM" id="SSF82199">
    <property type="entry name" value="SET domain"/>
    <property type="match status" value="1"/>
</dbReference>
<evidence type="ECO:0000313" key="13">
    <source>
        <dbReference type="Proteomes" id="UP001219355"/>
    </source>
</evidence>
<dbReference type="InterPro" id="IPR046341">
    <property type="entry name" value="SET_dom_sf"/>
</dbReference>
<organism evidence="12 13">
    <name type="scientific">Emydomyces testavorans</name>
    <dbReference type="NCBI Taxonomy" id="2070801"/>
    <lineage>
        <taxon>Eukaryota</taxon>
        <taxon>Fungi</taxon>
        <taxon>Dikarya</taxon>
        <taxon>Ascomycota</taxon>
        <taxon>Pezizomycotina</taxon>
        <taxon>Eurotiomycetes</taxon>
        <taxon>Eurotiomycetidae</taxon>
        <taxon>Onygenales</taxon>
        <taxon>Nannizziopsiaceae</taxon>
        <taxon>Emydomyces</taxon>
    </lineage>
</organism>
<reference evidence="12" key="1">
    <citation type="submission" date="2023-03" db="EMBL/GenBank/DDBJ databases">
        <title>Emydomyces testavorans Genome Sequence.</title>
        <authorList>
            <person name="Hoyer L."/>
        </authorList>
    </citation>
    <scope>NUCLEOTIDE SEQUENCE</scope>
    <source>
        <strain evidence="12">16-2883</strain>
    </source>
</reference>
<dbReference type="GO" id="GO:0005694">
    <property type="term" value="C:chromosome"/>
    <property type="evidence" value="ECO:0007669"/>
    <property type="project" value="UniProtKB-SubCell"/>
</dbReference>
<feature type="domain" description="Post-SET" evidence="11">
    <location>
        <begin position="428"/>
        <end position="444"/>
    </location>
</feature>
<dbReference type="Gene3D" id="2.170.270.10">
    <property type="entry name" value="SET domain"/>
    <property type="match status" value="1"/>
</dbReference>
<keyword evidence="7" id="KW-0862">Zinc</keyword>
<protein>
    <submittedName>
        <fullName evidence="12">Histone-lysine N-methyltransferase</fullName>
        <ecNumber evidence="12">2.1.1.354</ecNumber>
    </submittedName>
</protein>
<dbReference type="Pfam" id="PF05033">
    <property type="entry name" value="Pre-SET"/>
    <property type="match status" value="1"/>
</dbReference>
<evidence type="ECO:0000259" key="11">
    <source>
        <dbReference type="PROSITE" id="PS50868"/>
    </source>
</evidence>
<keyword evidence="4 12" id="KW-0808">Transferase</keyword>
<feature type="domain" description="SET" evidence="9">
    <location>
        <begin position="290"/>
        <end position="415"/>
    </location>
</feature>
<dbReference type="PROSITE" id="PS50280">
    <property type="entry name" value="SET"/>
    <property type="match status" value="1"/>
</dbReference>
<evidence type="ECO:0000256" key="6">
    <source>
        <dbReference type="ARBA" id="ARBA00022723"/>
    </source>
</evidence>
<evidence type="ECO:0000256" key="2">
    <source>
        <dbReference type="ARBA" id="ARBA00022454"/>
    </source>
</evidence>
<feature type="region of interest" description="Disordered" evidence="8">
    <location>
        <begin position="71"/>
        <end position="114"/>
    </location>
</feature>
<accession>A0AAF0DDD3</accession>
<sequence length="454" mass="51635">MVIDLTGDSTSEEEPQNCRKAIGTSLQKSELLLASFRQARVIQIPNGTDVHCNELLLQRKTQEKLQNLNITAVPIRSSSSSSEPRSHGSENSRKRRRNDEISSTSSLPEHHGLSKHFMVDDMQKRTSGLYVKVKDSKPGLTKIRRGSRKFQPPHSSNQTFFSLQSLYAEKLASIDGPPVNFTCRDEIRKVDFNFEFISNYKLQEGVEQIDPNFHAGCDCSEERCNLNKCTCPSQEEGSHQRIVPYTFGKDGVVVLREDFMKRKSMIYECSLLCGCGPSCMNRVVERGRTVSLQIFETRNRGFGLRSRDRIQAGQYVDCYLGEVVTKVEADDREEAVSNNSASYLFSLDFLVDDDEIYVVDGRKFGSITRFMNHSCKPNCRMFPVSHNHADQRLFSMAFFALTDISPGTELTFDYYPNWKSDGKDVDPEAVKCLCGEKNCRGQLWPNQRKTLQQD</sequence>
<dbReference type="EMBL" id="CP120627">
    <property type="protein sequence ID" value="WEW55820.1"/>
    <property type="molecule type" value="Genomic_DNA"/>
</dbReference>
<feature type="domain" description="Pre-SET" evidence="10">
    <location>
        <begin position="215"/>
        <end position="287"/>
    </location>
</feature>
<evidence type="ECO:0000313" key="12">
    <source>
        <dbReference type="EMBL" id="WEW55820.1"/>
    </source>
</evidence>
<comment type="subcellular location">
    <subcellularLocation>
        <location evidence="1">Chromosome</location>
    </subcellularLocation>
</comment>
<proteinExistence type="predicted"/>
<evidence type="ECO:0000256" key="1">
    <source>
        <dbReference type="ARBA" id="ARBA00004286"/>
    </source>
</evidence>
<keyword evidence="3 12" id="KW-0489">Methyltransferase</keyword>
<evidence type="ECO:0000256" key="8">
    <source>
        <dbReference type="SAM" id="MobiDB-lite"/>
    </source>
</evidence>
<feature type="compositionally biased region" description="Basic and acidic residues" evidence="8">
    <location>
        <begin position="84"/>
        <end position="100"/>
    </location>
</feature>
<dbReference type="Proteomes" id="UP001219355">
    <property type="component" value="Chromosome 1"/>
</dbReference>
<dbReference type="PANTHER" id="PTHR46223">
    <property type="entry name" value="HISTONE-LYSINE N-METHYLTRANSFERASE SUV39H"/>
    <property type="match status" value="1"/>
</dbReference>
<evidence type="ECO:0000256" key="3">
    <source>
        <dbReference type="ARBA" id="ARBA00022603"/>
    </source>
</evidence>
<dbReference type="SMART" id="SM00317">
    <property type="entry name" value="SET"/>
    <property type="match status" value="1"/>
</dbReference>
<keyword evidence="6" id="KW-0479">Metal-binding</keyword>
<dbReference type="PROSITE" id="PS50868">
    <property type="entry name" value="POST_SET"/>
    <property type="match status" value="1"/>
</dbReference>
<dbReference type="AlphaFoldDB" id="A0AAF0DDD3"/>
<name>A0AAF0DDD3_9EURO</name>
<evidence type="ECO:0000256" key="4">
    <source>
        <dbReference type="ARBA" id="ARBA00022679"/>
    </source>
</evidence>
<dbReference type="GO" id="GO:0008270">
    <property type="term" value="F:zinc ion binding"/>
    <property type="evidence" value="ECO:0007669"/>
    <property type="project" value="InterPro"/>
</dbReference>
<evidence type="ECO:0000256" key="7">
    <source>
        <dbReference type="ARBA" id="ARBA00022833"/>
    </source>
</evidence>
<dbReference type="InterPro" id="IPR003616">
    <property type="entry name" value="Post-SET_dom"/>
</dbReference>
<keyword evidence="5" id="KW-0949">S-adenosyl-L-methionine</keyword>
<evidence type="ECO:0000256" key="5">
    <source>
        <dbReference type="ARBA" id="ARBA00022691"/>
    </source>
</evidence>
<dbReference type="GO" id="GO:0032259">
    <property type="term" value="P:methylation"/>
    <property type="evidence" value="ECO:0007669"/>
    <property type="project" value="UniProtKB-KW"/>
</dbReference>
<dbReference type="GO" id="GO:0140999">
    <property type="term" value="F:histone H3K4 trimethyltransferase activity"/>
    <property type="evidence" value="ECO:0007669"/>
    <property type="project" value="UniProtKB-EC"/>
</dbReference>
<dbReference type="InterPro" id="IPR050973">
    <property type="entry name" value="H3K9_Histone-Lys_N-MTase"/>
</dbReference>
<gene>
    <name evidence="12" type="ORF">PRK78_001253</name>
</gene>
<keyword evidence="2" id="KW-0158">Chromosome</keyword>
<dbReference type="PANTHER" id="PTHR46223:SF3">
    <property type="entry name" value="HISTONE-LYSINE N-METHYLTRANSFERASE SET-23"/>
    <property type="match status" value="1"/>
</dbReference>
<dbReference type="GO" id="GO:0005634">
    <property type="term" value="C:nucleus"/>
    <property type="evidence" value="ECO:0007669"/>
    <property type="project" value="InterPro"/>
</dbReference>
<keyword evidence="13" id="KW-1185">Reference proteome</keyword>
<dbReference type="Pfam" id="PF00856">
    <property type="entry name" value="SET"/>
    <property type="match status" value="1"/>
</dbReference>
<dbReference type="PROSITE" id="PS50867">
    <property type="entry name" value="PRE_SET"/>
    <property type="match status" value="1"/>
</dbReference>
<evidence type="ECO:0000259" key="9">
    <source>
        <dbReference type="PROSITE" id="PS50280"/>
    </source>
</evidence>
<evidence type="ECO:0000259" key="10">
    <source>
        <dbReference type="PROSITE" id="PS50867"/>
    </source>
</evidence>
<dbReference type="EC" id="2.1.1.354" evidence="12"/>